<protein>
    <submittedName>
        <fullName evidence="1">Uncharacterized protein</fullName>
    </submittedName>
</protein>
<evidence type="ECO:0000313" key="2">
    <source>
        <dbReference type="Proteomes" id="UP000703269"/>
    </source>
</evidence>
<keyword evidence="2" id="KW-1185">Reference proteome</keyword>
<sequence>MRILFLPSRDAWAIIRYNLVLSAAVEETRRLGRAARTRRACHNGRQHGPNLVVHVHRIPHDDCLTASEGGRKA</sequence>
<dbReference type="Proteomes" id="UP000703269">
    <property type="component" value="Unassembled WGS sequence"/>
</dbReference>
<organism evidence="1 2">
    <name type="scientific">Phanerochaete sordida</name>
    <dbReference type="NCBI Taxonomy" id="48140"/>
    <lineage>
        <taxon>Eukaryota</taxon>
        <taxon>Fungi</taxon>
        <taxon>Dikarya</taxon>
        <taxon>Basidiomycota</taxon>
        <taxon>Agaricomycotina</taxon>
        <taxon>Agaricomycetes</taxon>
        <taxon>Polyporales</taxon>
        <taxon>Phanerochaetaceae</taxon>
        <taxon>Phanerochaete</taxon>
    </lineage>
</organism>
<proteinExistence type="predicted"/>
<dbReference type="EMBL" id="BPQB01000007">
    <property type="protein sequence ID" value="GJE87779.1"/>
    <property type="molecule type" value="Genomic_DNA"/>
</dbReference>
<accession>A0A9P3G4M9</accession>
<evidence type="ECO:0000313" key="1">
    <source>
        <dbReference type="EMBL" id="GJE87779.1"/>
    </source>
</evidence>
<reference evidence="1 2" key="1">
    <citation type="submission" date="2021-08" db="EMBL/GenBank/DDBJ databases">
        <title>Draft Genome Sequence of Phanerochaete sordida strain YK-624.</title>
        <authorList>
            <person name="Mori T."/>
            <person name="Dohra H."/>
            <person name="Suzuki T."/>
            <person name="Kawagishi H."/>
            <person name="Hirai H."/>
        </authorList>
    </citation>
    <scope>NUCLEOTIDE SEQUENCE [LARGE SCALE GENOMIC DNA]</scope>
    <source>
        <strain evidence="1 2">YK-624</strain>
    </source>
</reference>
<gene>
    <name evidence="1" type="ORF">PsYK624_038620</name>
</gene>
<name>A0A9P3G4M9_9APHY</name>
<comment type="caution">
    <text evidence="1">The sequence shown here is derived from an EMBL/GenBank/DDBJ whole genome shotgun (WGS) entry which is preliminary data.</text>
</comment>
<dbReference type="AlphaFoldDB" id="A0A9P3G4M9"/>